<name>A0AAU9F0P5_9BACT</name>
<gene>
    <name evidence="1" type="ORF">FAK_36470</name>
</gene>
<evidence type="ECO:0008006" key="3">
    <source>
        <dbReference type="Google" id="ProtNLM"/>
    </source>
</evidence>
<dbReference type="RefSeq" id="WP_338602603.1">
    <property type="nucleotide sequence ID" value="NZ_AP028679.1"/>
</dbReference>
<organism evidence="1 2">
    <name type="scientific">Desulfoferula mesophila</name>
    <dbReference type="NCBI Taxonomy" id="3058419"/>
    <lineage>
        <taxon>Bacteria</taxon>
        <taxon>Pseudomonadati</taxon>
        <taxon>Thermodesulfobacteriota</taxon>
        <taxon>Desulfarculia</taxon>
        <taxon>Desulfarculales</taxon>
        <taxon>Desulfarculaceae</taxon>
        <taxon>Desulfoferula</taxon>
    </lineage>
</organism>
<keyword evidence="2" id="KW-1185">Reference proteome</keyword>
<reference evidence="2" key="1">
    <citation type="journal article" date="2023" name="Arch. Microbiol.">
        <title>Desulfoferula mesophilus gen. nov. sp. nov., a mesophilic sulfate-reducing bacterium isolated from a brackish lake sediment.</title>
        <authorList>
            <person name="Watanabe T."/>
            <person name="Yabe T."/>
            <person name="Tsuji J.M."/>
            <person name="Fukui M."/>
        </authorList>
    </citation>
    <scope>NUCLEOTIDE SEQUENCE [LARGE SCALE GENOMIC DNA]</scope>
    <source>
        <strain evidence="2">12FAK</strain>
    </source>
</reference>
<proteinExistence type="predicted"/>
<dbReference type="Proteomes" id="UP001366166">
    <property type="component" value="Chromosome"/>
</dbReference>
<sequence>MARRTDICAQQLPTVAMSLVDAGSLAPLTSDATVRLHTVTKTGVELILKRPFIDGSHVLMDVHNITQKLIQVTLPGGEGEAPEGLRLWGDVVRFNRLEGAEGPCFLVELAWIKDKPARDVRQRLLKRLGRLNRSGGERAS</sequence>
<accession>A0AAU9F0P5</accession>
<protein>
    <recommendedName>
        <fullName evidence="3">PilZ domain-containing protein</fullName>
    </recommendedName>
</protein>
<dbReference type="EMBL" id="AP028679">
    <property type="protein sequence ID" value="BEQ16581.1"/>
    <property type="molecule type" value="Genomic_DNA"/>
</dbReference>
<evidence type="ECO:0000313" key="1">
    <source>
        <dbReference type="EMBL" id="BEQ16581.1"/>
    </source>
</evidence>
<evidence type="ECO:0000313" key="2">
    <source>
        <dbReference type="Proteomes" id="UP001366166"/>
    </source>
</evidence>
<dbReference type="KEGG" id="dmp:FAK_36470"/>
<dbReference type="AlphaFoldDB" id="A0AAU9F0P5"/>